<feature type="non-terminal residue" evidence="2">
    <location>
        <position position="250"/>
    </location>
</feature>
<accession>A0AAD7AZ41</accession>
<name>A0AAD7AZ41_9AGAR</name>
<dbReference type="InterPro" id="IPR041457">
    <property type="entry name" value="CxC2_KDZ-assoc"/>
</dbReference>
<gene>
    <name evidence="2" type="ORF">FB45DRAFT_767784</name>
</gene>
<reference evidence="2" key="1">
    <citation type="submission" date="2023-03" db="EMBL/GenBank/DDBJ databases">
        <title>Massive genome expansion in bonnet fungi (Mycena s.s.) driven by repeated elements and novel gene families across ecological guilds.</title>
        <authorList>
            <consortium name="Lawrence Berkeley National Laboratory"/>
            <person name="Harder C.B."/>
            <person name="Miyauchi S."/>
            <person name="Viragh M."/>
            <person name="Kuo A."/>
            <person name="Thoen E."/>
            <person name="Andreopoulos B."/>
            <person name="Lu D."/>
            <person name="Skrede I."/>
            <person name="Drula E."/>
            <person name="Henrissat B."/>
            <person name="Morin E."/>
            <person name="Kohler A."/>
            <person name="Barry K."/>
            <person name="LaButti K."/>
            <person name="Morin E."/>
            <person name="Salamov A."/>
            <person name="Lipzen A."/>
            <person name="Mereny Z."/>
            <person name="Hegedus B."/>
            <person name="Baldrian P."/>
            <person name="Stursova M."/>
            <person name="Weitz H."/>
            <person name="Taylor A."/>
            <person name="Grigoriev I.V."/>
            <person name="Nagy L.G."/>
            <person name="Martin F."/>
            <person name="Kauserud H."/>
        </authorList>
    </citation>
    <scope>NUCLEOTIDE SEQUENCE</scope>
    <source>
        <strain evidence="2">9284</strain>
    </source>
</reference>
<evidence type="ECO:0000259" key="1">
    <source>
        <dbReference type="Pfam" id="PF18803"/>
    </source>
</evidence>
<evidence type="ECO:0000313" key="3">
    <source>
        <dbReference type="Proteomes" id="UP001221142"/>
    </source>
</evidence>
<evidence type="ECO:0000313" key="2">
    <source>
        <dbReference type="EMBL" id="KAJ7604998.1"/>
    </source>
</evidence>
<proteinExistence type="predicted"/>
<comment type="caution">
    <text evidence="2">The sequence shown here is derived from an EMBL/GenBank/DDBJ whole genome shotgun (WGS) entry which is preliminary data.</text>
</comment>
<feature type="domain" description="CxC2-like cysteine cluster KDZ transposase-associated" evidence="1">
    <location>
        <begin position="100"/>
        <end position="200"/>
    </location>
</feature>
<dbReference type="AlphaFoldDB" id="A0AAD7AZ41"/>
<sequence>PMAAWRPHAQQFLDRMMRHHALCRDAAHEPTCGPCGAQGSTVLRFFRCVQCGAYLQCEECLLKGHQLNPLHRVQFWNGDYWEDTQLCGTATRLAGKSIGLGLVFQLGHDGYPCARAQPVRSMVVIHSYGVFTVHFRYCGCRPWDNFTNLDQLIDIGWYPATVVDPGTCATVDCLEHFRLLNVVGNINVSDYVGALRRLTDPLLLSTIPDIYKPFGRMSRQYNFIQRARRTGWGQMDGGLAHLWDLYIPSN</sequence>
<dbReference type="Pfam" id="PF18803">
    <property type="entry name" value="CxC2"/>
    <property type="match status" value="1"/>
</dbReference>
<dbReference type="Proteomes" id="UP001221142">
    <property type="component" value="Unassembled WGS sequence"/>
</dbReference>
<dbReference type="EMBL" id="JARKIF010000084">
    <property type="protein sequence ID" value="KAJ7604998.1"/>
    <property type="molecule type" value="Genomic_DNA"/>
</dbReference>
<keyword evidence="3" id="KW-1185">Reference proteome</keyword>
<organism evidence="2 3">
    <name type="scientific">Roridomyces roridus</name>
    <dbReference type="NCBI Taxonomy" id="1738132"/>
    <lineage>
        <taxon>Eukaryota</taxon>
        <taxon>Fungi</taxon>
        <taxon>Dikarya</taxon>
        <taxon>Basidiomycota</taxon>
        <taxon>Agaricomycotina</taxon>
        <taxon>Agaricomycetes</taxon>
        <taxon>Agaricomycetidae</taxon>
        <taxon>Agaricales</taxon>
        <taxon>Marasmiineae</taxon>
        <taxon>Mycenaceae</taxon>
        <taxon>Roridomyces</taxon>
    </lineage>
</organism>
<protein>
    <recommendedName>
        <fullName evidence="1">CxC2-like cysteine cluster KDZ transposase-associated domain-containing protein</fullName>
    </recommendedName>
</protein>